<gene>
    <name evidence="2" type="ORF">E2562_031502</name>
</gene>
<comment type="caution">
    <text evidence="2">The sequence shown here is derived from an EMBL/GenBank/DDBJ whole genome shotgun (WGS) entry which is preliminary data.</text>
</comment>
<dbReference type="Proteomes" id="UP000479710">
    <property type="component" value="Unassembled WGS sequence"/>
</dbReference>
<organism evidence="2 3">
    <name type="scientific">Oryza meyeriana var. granulata</name>
    <dbReference type="NCBI Taxonomy" id="110450"/>
    <lineage>
        <taxon>Eukaryota</taxon>
        <taxon>Viridiplantae</taxon>
        <taxon>Streptophyta</taxon>
        <taxon>Embryophyta</taxon>
        <taxon>Tracheophyta</taxon>
        <taxon>Spermatophyta</taxon>
        <taxon>Magnoliopsida</taxon>
        <taxon>Liliopsida</taxon>
        <taxon>Poales</taxon>
        <taxon>Poaceae</taxon>
        <taxon>BOP clade</taxon>
        <taxon>Oryzoideae</taxon>
        <taxon>Oryzeae</taxon>
        <taxon>Oryzinae</taxon>
        <taxon>Oryza</taxon>
        <taxon>Oryza meyeriana</taxon>
    </lineage>
</organism>
<reference evidence="2 3" key="1">
    <citation type="submission" date="2019-11" db="EMBL/GenBank/DDBJ databases">
        <title>Whole genome sequence of Oryza granulata.</title>
        <authorList>
            <person name="Li W."/>
        </authorList>
    </citation>
    <scope>NUCLEOTIDE SEQUENCE [LARGE SCALE GENOMIC DNA]</scope>
    <source>
        <strain evidence="3">cv. Menghai</strain>
        <tissue evidence="2">Leaf</tissue>
    </source>
</reference>
<dbReference type="EMBL" id="SPHZ02000003">
    <property type="protein sequence ID" value="KAF0927307.1"/>
    <property type="molecule type" value="Genomic_DNA"/>
</dbReference>
<evidence type="ECO:0000313" key="3">
    <source>
        <dbReference type="Proteomes" id="UP000479710"/>
    </source>
</evidence>
<evidence type="ECO:0000313" key="2">
    <source>
        <dbReference type="EMBL" id="KAF0927307.1"/>
    </source>
</evidence>
<dbReference type="AlphaFoldDB" id="A0A6G1ERQ8"/>
<protein>
    <submittedName>
        <fullName evidence="2">Uncharacterized protein</fullName>
    </submittedName>
</protein>
<evidence type="ECO:0000256" key="1">
    <source>
        <dbReference type="SAM" id="MobiDB-lite"/>
    </source>
</evidence>
<name>A0A6G1ERQ8_9ORYZ</name>
<sequence length="114" mass="12194">MRTPRWSLLKEEAAVAEAPLYGRAHRRRGGRHLQGAETKLARGGGGGGGPAPSRITISSPVPLRHRRHRLLMDATAIAEVVVVLVTGARGADLRNDQKAGLTPKFASPFRGTDL</sequence>
<proteinExistence type="predicted"/>
<feature type="region of interest" description="Disordered" evidence="1">
    <location>
        <begin position="25"/>
        <end position="58"/>
    </location>
</feature>
<keyword evidence="3" id="KW-1185">Reference proteome</keyword>
<accession>A0A6G1ERQ8</accession>